<keyword evidence="4" id="KW-1185">Reference proteome</keyword>
<dbReference type="KEGG" id="mas:Mahau_2405"/>
<evidence type="ECO:0000259" key="2">
    <source>
        <dbReference type="Pfam" id="PF07811"/>
    </source>
</evidence>
<dbReference type="OrthoDB" id="1727106at2"/>
<dbReference type="RefSeq" id="WP_013781995.1">
    <property type="nucleotide sequence ID" value="NC_015520.1"/>
</dbReference>
<gene>
    <name evidence="3" type="ordered locus">Mahau_2405</name>
</gene>
<dbReference type="eggNOG" id="ENOG503364B">
    <property type="taxonomic scope" value="Bacteria"/>
</dbReference>
<organism evidence="3 4">
    <name type="scientific">Mahella australiensis (strain DSM 15567 / CIP 107919 / 50-1 BON)</name>
    <dbReference type="NCBI Taxonomy" id="697281"/>
    <lineage>
        <taxon>Bacteria</taxon>
        <taxon>Bacillati</taxon>
        <taxon>Bacillota</taxon>
        <taxon>Clostridia</taxon>
        <taxon>Thermoanaerobacterales</taxon>
        <taxon>Thermoanaerobacterales Family IV. Incertae Sedis</taxon>
        <taxon>Mahella</taxon>
    </lineage>
</organism>
<dbReference type="HOGENOM" id="CLU_1883238_0_0_9"/>
<reference evidence="3 4" key="2">
    <citation type="journal article" date="2011" name="Stand. Genomic Sci.">
        <title>Complete genome sequence of Mahella australiensis type strain (50-1 BON).</title>
        <authorList>
            <person name="Sikorski J."/>
            <person name="Teshima H."/>
            <person name="Nolan M."/>
            <person name="Lucas S."/>
            <person name="Hammon N."/>
            <person name="Deshpande S."/>
            <person name="Cheng J.F."/>
            <person name="Pitluck S."/>
            <person name="Liolios K."/>
            <person name="Pagani I."/>
            <person name="Ivanova N."/>
            <person name="Huntemann M."/>
            <person name="Mavromatis K."/>
            <person name="Ovchinikova G."/>
            <person name="Pati A."/>
            <person name="Tapia R."/>
            <person name="Han C."/>
            <person name="Goodwin L."/>
            <person name="Chen A."/>
            <person name="Palaniappan K."/>
            <person name="Land M."/>
            <person name="Hauser L."/>
            <person name="Ngatchou-Djao O.D."/>
            <person name="Rohde M."/>
            <person name="Pukall R."/>
            <person name="Spring S."/>
            <person name="Abt B."/>
            <person name="Goker M."/>
            <person name="Detter J.C."/>
            <person name="Woyke T."/>
            <person name="Bristow J."/>
            <person name="Markowitz V."/>
            <person name="Hugenholtz P."/>
            <person name="Eisen J.A."/>
            <person name="Kyrpides N.C."/>
            <person name="Klenk H.P."/>
            <person name="Lapidus A."/>
        </authorList>
    </citation>
    <scope>NUCLEOTIDE SEQUENCE [LARGE SCALE GENOMIC DNA]</scope>
    <source>
        <strain evidence="4">DSM 15567 / CIP 107919 / 50-1 BON</strain>
    </source>
</reference>
<feature type="transmembrane region" description="Helical" evidence="1">
    <location>
        <begin position="20"/>
        <end position="42"/>
    </location>
</feature>
<dbReference type="AlphaFoldDB" id="F3ZWU7"/>
<dbReference type="Pfam" id="PF07811">
    <property type="entry name" value="TadE"/>
    <property type="match status" value="1"/>
</dbReference>
<dbReference type="Proteomes" id="UP000008457">
    <property type="component" value="Chromosome"/>
</dbReference>
<accession>F3ZWU7</accession>
<dbReference type="STRING" id="697281.Mahau_2405"/>
<name>F3ZWU7_MAHA5</name>
<evidence type="ECO:0000313" key="4">
    <source>
        <dbReference type="Proteomes" id="UP000008457"/>
    </source>
</evidence>
<keyword evidence="1" id="KW-0812">Transmembrane</keyword>
<proteinExistence type="predicted"/>
<keyword evidence="1" id="KW-0472">Membrane</keyword>
<evidence type="ECO:0000256" key="1">
    <source>
        <dbReference type="SAM" id="Phobius"/>
    </source>
</evidence>
<sequence length="135" mass="14437">MSGLKKLIRDKRGFTSTITFIVLLPFIMAFVIAMAQLTIIGIGQTTVNNAAFEGARAGVRSASPVNAAIQAANKYGSGILHDWDSKATVTARSSGDTVTVTVKYAFPKYAYFNMNGIDIGTIVQSSSSQLIEDRP</sequence>
<dbReference type="InterPro" id="IPR012495">
    <property type="entry name" value="TadE-like_dom"/>
</dbReference>
<dbReference type="EMBL" id="CP002360">
    <property type="protein sequence ID" value="AEE97569.1"/>
    <property type="molecule type" value="Genomic_DNA"/>
</dbReference>
<evidence type="ECO:0000313" key="3">
    <source>
        <dbReference type="EMBL" id="AEE97569.1"/>
    </source>
</evidence>
<keyword evidence="1" id="KW-1133">Transmembrane helix</keyword>
<protein>
    <recommendedName>
        <fullName evidence="2">TadE-like domain-containing protein</fullName>
    </recommendedName>
</protein>
<feature type="domain" description="TadE-like" evidence="2">
    <location>
        <begin position="20"/>
        <end position="56"/>
    </location>
</feature>
<reference evidence="4" key="1">
    <citation type="submission" date="2010-11" db="EMBL/GenBank/DDBJ databases">
        <title>The complete genome of Mahella australiensis DSM 15567.</title>
        <authorList>
            <consortium name="US DOE Joint Genome Institute (JGI-PGF)"/>
            <person name="Lucas S."/>
            <person name="Copeland A."/>
            <person name="Lapidus A."/>
            <person name="Bruce D."/>
            <person name="Goodwin L."/>
            <person name="Pitluck S."/>
            <person name="Kyrpides N."/>
            <person name="Mavromatis K."/>
            <person name="Pagani I."/>
            <person name="Ivanova N."/>
            <person name="Teshima H."/>
            <person name="Brettin T."/>
            <person name="Detter J.C."/>
            <person name="Han C."/>
            <person name="Tapia R."/>
            <person name="Land M."/>
            <person name="Hauser L."/>
            <person name="Markowitz V."/>
            <person name="Cheng J.-F."/>
            <person name="Hugenholtz P."/>
            <person name="Woyke T."/>
            <person name="Wu D."/>
            <person name="Spring S."/>
            <person name="Pukall R."/>
            <person name="Steenblock K."/>
            <person name="Schneider S."/>
            <person name="Klenk H.-P."/>
            <person name="Eisen J.A."/>
        </authorList>
    </citation>
    <scope>NUCLEOTIDE SEQUENCE [LARGE SCALE GENOMIC DNA]</scope>
    <source>
        <strain evidence="4">DSM 15567 / CIP 107919 / 50-1 BON</strain>
    </source>
</reference>